<organism evidence="5">
    <name type="scientific">Lygus hesperus</name>
    <name type="common">Western plant bug</name>
    <dbReference type="NCBI Taxonomy" id="30085"/>
    <lineage>
        <taxon>Eukaryota</taxon>
        <taxon>Metazoa</taxon>
        <taxon>Ecdysozoa</taxon>
        <taxon>Arthropoda</taxon>
        <taxon>Hexapoda</taxon>
        <taxon>Insecta</taxon>
        <taxon>Pterygota</taxon>
        <taxon>Neoptera</taxon>
        <taxon>Paraneoptera</taxon>
        <taxon>Hemiptera</taxon>
        <taxon>Heteroptera</taxon>
        <taxon>Panheteroptera</taxon>
        <taxon>Cimicomorpha</taxon>
        <taxon>Miridae</taxon>
        <taxon>Mirini</taxon>
        <taxon>Lygus</taxon>
    </lineage>
</organism>
<reference evidence="5" key="1">
    <citation type="journal article" date="2016" name="Gigascience">
        <title>De novo construction of an expanded transcriptome assembly for the western tarnished plant bug, Lygus hesperus.</title>
        <authorList>
            <person name="Tassone E.E."/>
            <person name="Geib S.M."/>
            <person name="Hall B."/>
            <person name="Fabrick J.A."/>
            <person name="Brent C.S."/>
            <person name="Hull J.J."/>
        </authorList>
    </citation>
    <scope>NUCLEOTIDE SEQUENCE</scope>
</reference>
<sequence length="232" mass="26703">HNCIHRCAERRNKYMSADEIPRTQYTEQDPTQPPSAQTMEKHTVLEVMNLTRNVSDEHLKEIFSVFAEIQHAYVLRDRIGIPVGRGYIYIRDSTQARICRYALDRGQIDGATVYVQVYCGPASRSAFHTRSCPTPPNAPSSAAAHLSQSDLRRGNYSSHGGWGREGGGEHHRGREYDCGREYDRVREREGRRDYRSRDRHAAPSQRRLLSSHRSRSSSRSHSPNAHRSHTWY</sequence>
<dbReference type="Gene3D" id="3.30.70.330">
    <property type="match status" value="1"/>
</dbReference>
<dbReference type="GO" id="GO:0005737">
    <property type="term" value="C:cytoplasm"/>
    <property type="evidence" value="ECO:0007669"/>
    <property type="project" value="TreeGrafter"/>
</dbReference>
<evidence type="ECO:0000313" key="5">
    <source>
        <dbReference type="EMBL" id="JAQ16432.1"/>
    </source>
</evidence>
<dbReference type="InterPro" id="IPR012677">
    <property type="entry name" value="Nucleotide-bd_a/b_plait_sf"/>
</dbReference>
<accession>A0A146MBL9</accession>
<dbReference type="PROSITE" id="PS50102">
    <property type="entry name" value="RRM"/>
    <property type="match status" value="1"/>
</dbReference>
<feature type="non-terminal residue" evidence="5">
    <location>
        <position position="1"/>
    </location>
</feature>
<dbReference type="GO" id="GO:0000398">
    <property type="term" value="P:mRNA splicing, via spliceosome"/>
    <property type="evidence" value="ECO:0007669"/>
    <property type="project" value="TreeGrafter"/>
</dbReference>
<gene>
    <name evidence="5" type="ORF">g.96518</name>
</gene>
<dbReference type="InterPro" id="IPR035979">
    <property type="entry name" value="RBD_domain_sf"/>
</dbReference>
<feature type="compositionally biased region" description="Polar residues" evidence="3">
    <location>
        <begin position="23"/>
        <end position="37"/>
    </location>
</feature>
<protein>
    <recommendedName>
        <fullName evidence="4">RRM domain-containing protein</fullName>
    </recommendedName>
</protein>
<evidence type="ECO:0000256" key="3">
    <source>
        <dbReference type="SAM" id="MobiDB-lite"/>
    </source>
</evidence>
<feature type="region of interest" description="Disordered" evidence="3">
    <location>
        <begin position="126"/>
        <end position="232"/>
    </location>
</feature>
<keyword evidence="1 2" id="KW-0694">RNA-binding</keyword>
<dbReference type="AlphaFoldDB" id="A0A146MBL9"/>
<evidence type="ECO:0000256" key="2">
    <source>
        <dbReference type="PROSITE-ProRule" id="PRU00176"/>
    </source>
</evidence>
<dbReference type="Pfam" id="PF00076">
    <property type="entry name" value="RRM_1"/>
    <property type="match status" value="1"/>
</dbReference>
<evidence type="ECO:0000256" key="1">
    <source>
        <dbReference type="ARBA" id="ARBA00022884"/>
    </source>
</evidence>
<dbReference type="GO" id="GO:0061574">
    <property type="term" value="C:ASAP complex"/>
    <property type="evidence" value="ECO:0007669"/>
    <property type="project" value="TreeGrafter"/>
</dbReference>
<feature type="region of interest" description="Disordered" evidence="3">
    <location>
        <begin position="18"/>
        <end position="37"/>
    </location>
</feature>
<dbReference type="GO" id="GO:0005654">
    <property type="term" value="C:nucleoplasm"/>
    <property type="evidence" value="ECO:0007669"/>
    <property type="project" value="TreeGrafter"/>
</dbReference>
<dbReference type="PANTHER" id="PTHR15481:SF0">
    <property type="entry name" value="LD23870P-RELATED"/>
    <property type="match status" value="1"/>
</dbReference>
<dbReference type="SUPFAM" id="SSF54928">
    <property type="entry name" value="RNA-binding domain, RBD"/>
    <property type="match status" value="1"/>
</dbReference>
<dbReference type="InterPro" id="IPR000504">
    <property type="entry name" value="RRM_dom"/>
</dbReference>
<name>A0A146MBL9_LYGHE</name>
<feature type="domain" description="RRM" evidence="4">
    <location>
        <begin position="43"/>
        <end position="116"/>
    </location>
</feature>
<proteinExistence type="predicted"/>
<feature type="compositionally biased region" description="Basic residues" evidence="3">
    <location>
        <begin position="209"/>
        <end position="232"/>
    </location>
</feature>
<feature type="compositionally biased region" description="Basic and acidic residues" evidence="3">
    <location>
        <begin position="166"/>
        <end position="201"/>
    </location>
</feature>
<dbReference type="SMART" id="SM00360">
    <property type="entry name" value="RRM"/>
    <property type="match status" value="1"/>
</dbReference>
<dbReference type="PANTHER" id="PTHR15481">
    <property type="entry name" value="RIBONUCLEIC ACID BINDING PROTEIN S1"/>
    <property type="match status" value="1"/>
</dbReference>
<evidence type="ECO:0000259" key="4">
    <source>
        <dbReference type="PROSITE" id="PS50102"/>
    </source>
</evidence>
<dbReference type="GO" id="GO:0003723">
    <property type="term" value="F:RNA binding"/>
    <property type="evidence" value="ECO:0007669"/>
    <property type="project" value="UniProtKB-UniRule"/>
</dbReference>
<dbReference type="EMBL" id="GDHC01002197">
    <property type="protein sequence ID" value="JAQ16432.1"/>
    <property type="molecule type" value="Transcribed_RNA"/>
</dbReference>